<dbReference type="InterPro" id="IPR034161">
    <property type="entry name" value="Pepsin-like_plant"/>
</dbReference>
<dbReference type="AlphaFoldDB" id="A0A8T0MUS1"/>
<dbReference type="EMBL" id="CM029054">
    <property type="protein sequence ID" value="KAG2541221.1"/>
    <property type="molecule type" value="Genomic_DNA"/>
</dbReference>
<dbReference type="InterPro" id="IPR032799">
    <property type="entry name" value="TAXi_C"/>
</dbReference>
<keyword evidence="4" id="KW-0378">Hydrolase</keyword>
<evidence type="ECO:0000313" key="8">
    <source>
        <dbReference type="Proteomes" id="UP000823388"/>
    </source>
</evidence>
<dbReference type="PROSITE" id="PS51767">
    <property type="entry name" value="PEPTIDASE_A1"/>
    <property type="match status" value="1"/>
</dbReference>
<dbReference type="SUPFAM" id="SSF50630">
    <property type="entry name" value="Acid proteases"/>
    <property type="match status" value="1"/>
</dbReference>
<feature type="domain" description="Peptidase A1" evidence="6">
    <location>
        <begin position="1"/>
        <end position="299"/>
    </location>
</feature>
<evidence type="ECO:0000256" key="5">
    <source>
        <dbReference type="ARBA" id="ARBA00023180"/>
    </source>
</evidence>
<name>A0A8T0MUS1_PANVG</name>
<evidence type="ECO:0000256" key="2">
    <source>
        <dbReference type="ARBA" id="ARBA00022670"/>
    </source>
</evidence>
<proteinExistence type="inferred from homology"/>
<dbReference type="Proteomes" id="UP000823388">
    <property type="component" value="Chromosome 9N"/>
</dbReference>
<dbReference type="Pfam" id="PF14543">
    <property type="entry name" value="TAXi_N"/>
    <property type="match status" value="1"/>
</dbReference>
<dbReference type="CDD" id="cd05476">
    <property type="entry name" value="pepsin_A_like_plant"/>
    <property type="match status" value="1"/>
</dbReference>
<dbReference type="FunFam" id="2.40.70.10:FF:000029">
    <property type="entry name" value="Aspartyl protease family protein"/>
    <property type="match status" value="1"/>
</dbReference>
<evidence type="ECO:0000256" key="1">
    <source>
        <dbReference type="ARBA" id="ARBA00007447"/>
    </source>
</evidence>
<dbReference type="GO" id="GO:0005576">
    <property type="term" value="C:extracellular region"/>
    <property type="evidence" value="ECO:0007669"/>
    <property type="project" value="TreeGrafter"/>
</dbReference>
<dbReference type="PANTHER" id="PTHR47967">
    <property type="entry name" value="OS07G0603500 PROTEIN-RELATED"/>
    <property type="match status" value="1"/>
</dbReference>
<sequence>MCDDLVWSSCGKQNWGNRTCVYVYAYADNSITTGSLDADTFTFAAAGDSSGEASVPGLAFGCGLFDNGIFTSKETGIAGFGRGALSLPSQLKVDNFSHCFTTITGLEPSTVLLGLPADLYGGAVQSTHGAVQSTPLVQNLSSLTAYYLSLKGITVGETRLPIPESAFALRQDGTGGTVIDSGPSMTLLPRGAYELVRDAFVAQTQLYAPDATSSLLSQLCFSAPRRARSDDVPRLALHFEGATLELPRENYMFEFEDAGGGSFTCLVINTWDDLTIIGNYQQQNLHVLYDLVGNMLSFVPAQCNRL</sequence>
<comment type="caution">
    <text evidence="7">The sequence shown here is derived from an EMBL/GenBank/DDBJ whole genome shotgun (WGS) entry which is preliminary data.</text>
</comment>
<evidence type="ECO:0000256" key="3">
    <source>
        <dbReference type="ARBA" id="ARBA00022750"/>
    </source>
</evidence>
<dbReference type="InterPro" id="IPR033121">
    <property type="entry name" value="PEPTIDASE_A1"/>
</dbReference>
<comment type="similarity">
    <text evidence="1">Belongs to the peptidase A1 family.</text>
</comment>
<dbReference type="PANTHER" id="PTHR47967:SF31">
    <property type="entry name" value="ASPARTYL PROTEASE FAMILY PROTEIN"/>
    <property type="match status" value="1"/>
</dbReference>
<evidence type="ECO:0000313" key="7">
    <source>
        <dbReference type="EMBL" id="KAG2541221.1"/>
    </source>
</evidence>
<organism evidence="7 8">
    <name type="scientific">Panicum virgatum</name>
    <name type="common">Blackwell switchgrass</name>
    <dbReference type="NCBI Taxonomy" id="38727"/>
    <lineage>
        <taxon>Eukaryota</taxon>
        <taxon>Viridiplantae</taxon>
        <taxon>Streptophyta</taxon>
        <taxon>Embryophyta</taxon>
        <taxon>Tracheophyta</taxon>
        <taxon>Spermatophyta</taxon>
        <taxon>Magnoliopsida</taxon>
        <taxon>Liliopsida</taxon>
        <taxon>Poales</taxon>
        <taxon>Poaceae</taxon>
        <taxon>PACMAD clade</taxon>
        <taxon>Panicoideae</taxon>
        <taxon>Panicodae</taxon>
        <taxon>Paniceae</taxon>
        <taxon>Panicinae</taxon>
        <taxon>Panicum</taxon>
        <taxon>Panicum sect. Hiantes</taxon>
    </lineage>
</organism>
<evidence type="ECO:0000259" key="6">
    <source>
        <dbReference type="PROSITE" id="PS51767"/>
    </source>
</evidence>
<evidence type="ECO:0000256" key="4">
    <source>
        <dbReference type="ARBA" id="ARBA00022801"/>
    </source>
</evidence>
<reference evidence="7" key="1">
    <citation type="submission" date="2020-05" db="EMBL/GenBank/DDBJ databases">
        <title>WGS assembly of Panicum virgatum.</title>
        <authorList>
            <person name="Lovell J.T."/>
            <person name="Jenkins J."/>
            <person name="Shu S."/>
            <person name="Juenger T.E."/>
            <person name="Schmutz J."/>
        </authorList>
    </citation>
    <scope>NUCLEOTIDE SEQUENCE</scope>
    <source>
        <strain evidence="7">AP13</strain>
    </source>
</reference>
<protein>
    <recommendedName>
        <fullName evidence="6">Peptidase A1 domain-containing protein</fullName>
    </recommendedName>
</protein>
<dbReference type="InterPro" id="IPR021109">
    <property type="entry name" value="Peptidase_aspartic_dom_sf"/>
</dbReference>
<dbReference type="GO" id="GO:0006508">
    <property type="term" value="P:proteolysis"/>
    <property type="evidence" value="ECO:0007669"/>
    <property type="project" value="UniProtKB-KW"/>
</dbReference>
<keyword evidence="3" id="KW-0064">Aspartyl protease</keyword>
<keyword evidence="5" id="KW-0325">Glycoprotein</keyword>
<accession>A0A8T0MUS1</accession>
<dbReference type="Pfam" id="PF14541">
    <property type="entry name" value="TAXi_C"/>
    <property type="match status" value="1"/>
</dbReference>
<keyword evidence="8" id="KW-1185">Reference proteome</keyword>
<dbReference type="InterPro" id="IPR032861">
    <property type="entry name" value="TAXi_N"/>
</dbReference>
<gene>
    <name evidence="7" type="ORF">PVAP13_9NG610600</name>
</gene>
<dbReference type="Gene3D" id="2.40.70.10">
    <property type="entry name" value="Acid Proteases"/>
    <property type="match status" value="2"/>
</dbReference>
<keyword evidence="2" id="KW-0645">Protease</keyword>
<dbReference type="InterPro" id="IPR051708">
    <property type="entry name" value="Plant_Aspart_Prot_A1"/>
</dbReference>
<dbReference type="GO" id="GO:0004190">
    <property type="term" value="F:aspartic-type endopeptidase activity"/>
    <property type="evidence" value="ECO:0007669"/>
    <property type="project" value="UniProtKB-KW"/>
</dbReference>